<dbReference type="AlphaFoldDB" id="A0A5B7HQP4"/>
<dbReference type="Proteomes" id="UP000324222">
    <property type="component" value="Unassembled WGS sequence"/>
</dbReference>
<gene>
    <name evidence="1" type="ORF">E2C01_067947</name>
</gene>
<dbReference type="EMBL" id="VSRR010037154">
    <property type="protein sequence ID" value="MPC73612.1"/>
    <property type="molecule type" value="Genomic_DNA"/>
</dbReference>
<organism evidence="1 2">
    <name type="scientific">Portunus trituberculatus</name>
    <name type="common">Swimming crab</name>
    <name type="synonym">Neptunus trituberculatus</name>
    <dbReference type="NCBI Taxonomy" id="210409"/>
    <lineage>
        <taxon>Eukaryota</taxon>
        <taxon>Metazoa</taxon>
        <taxon>Ecdysozoa</taxon>
        <taxon>Arthropoda</taxon>
        <taxon>Crustacea</taxon>
        <taxon>Multicrustacea</taxon>
        <taxon>Malacostraca</taxon>
        <taxon>Eumalacostraca</taxon>
        <taxon>Eucarida</taxon>
        <taxon>Decapoda</taxon>
        <taxon>Pleocyemata</taxon>
        <taxon>Brachyura</taxon>
        <taxon>Eubrachyura</taxon>
        <taxon>Portunoidea</taxon>
        <taxon>Portunidae</taxon>
        <taxon>Portuninae</taxon>
        <taxon>Portunus</taxon>
    </lineage>
</organism>
<evidence type="ECO:0000313" key="1">
    <source>
        <dbReference type="EMBL" id="MPC73612.1"/>
    </source>
</evidence>
<name>A0A5B7HQP4_PORTR</name>
<proteinExistence type="predicted"/>
<accession>A0A5B7HQP4</accession>
<evidence type="ECO:0000313" key="2">
    <source>
        <dbReference type="Proteomes" id="UP000324222"/>
    </source>
</evidence>
<keyword evidence="2" id="KW-1185">Reference proteome</keyword>
<sequence length="68" mass="7403">MMGGYRSFHNKSLSHSRVNIEVFTALPPVTYPWLLHCSLLSPVETSNTLSSCHCSSSLLPLSSPAKSP</sequence>
<reference evidence="1 2" key="1">
    <citation type="submission" date="2019-05" db="EMBL/GenBank/DDBJ databases">
        <title>Another draft genome of Portunus trituberculatus and its Hox gene families provides insights of decapod evolution.</title>
        <authorList>
            <person name="Jeong J.-H."/>
            <person name="Song I."/>
            <person name="Kim S."/>
            <person name="Choi T."/>
            <person name="Kim D."/>
            <person name="Ryu S."/>
            <person name="Kim W."/>
        </authorList>
    </citation>
    <scope>NUCLEOTIDE SEQUENCE [LARGE SCALE GENOMIC DNA]</scope>
    <source>
        <tissue evidence="1">Muscle</tissue>
    </source>
</reference>
<protein>
    <submittedName>
        <fullName evidence="1">Uncharacterized protein</fullName>
    </submittedName>
</protein>
<comment type="caution">
    <text evidence="1">The sequence shown here is derived from an EMBL/GenBank/DDBJ whole genome shotgun (WGS) entry which is preliminary data.</text>
</comment>